<dbReference type="PROSITE" id="PS50003">
    <property type="entry name" value="PH_DOMAIN"/>
    <property type="match status" value="1"/>
</dbReference>
<evidence type="ECO:0000259" key="1">
    <source>
        <dbReference type="PROSITE" id="PS50003"/>
    </source>
</evidence>
<sequence>MSLIYWQQNLHQYQKSLDSTSSLDGYIGAMFYQFADSSFQYAQHSLNLRDIMEEVCRIDLTNDEKYVFQITFSTDTSTVGNSLCALQISCPNEEILQRWISAISMALYVSADNPPPVACMAILTSTHLVFAQEGVNCAVDGFMRCLCSISREEFNEIKMLRLLTVYCRVGLGFRTFPGSKKFLGLGNLTSIWFTLQIPPQYTASRYAVHTEFNTGLTIRRDDGSSEDWLLFRERSELDRIVDCLREKWDLKVNFCCDFVVEKCKELYSCGEDLDLDDNLRKDFFKKLVLECSQMTNLWRVMPIESVDESRHF</sequence>
<feature type="domain" description="PH" evidence="1">
    <location>
        <begin position="1"/>
        <end position="108"/>
    </location>
</feature>
<organism evidence="2 3">
    <name type="scientific">Meloidogyne floridensis</name>
    <dbReference type="NCBI Taxonomy" id="298350"/>
    <lineage>
        <taxon>Eukaryota</taxon>
        <taxon>Metazoa</taxon>
        <taxon>Ecdysozoa</taxon>
        <taxon>Nematoda</taxon>
        <taxon>Chromadorea</taxon>
        <taxon>Rhabditida</taxon>
        <taxon>Tylenchina</taxon>
        <taxon>Tylenchomorpha</taxon>
        <taxon>Tylenchoidea</taxon>
        <taxon>Meloidogynidae</taxon>
        <taxon>Meloidogyninae</taxon>
        <taxon>Meloidogyne</taxon>
    </lineage>
</organism>
<evidence type="ECO:0000313" key="3">
    <source>
        <dbReference type="WBParaSite" id="scf7180000423026.g10043"/>
    </source>
</evidence>
<reference evidence="3" key="1">
    <citation type="submission" date="2022-11" db="UniProtKB">
        <authorList>
            <consortium name="WormBaseParasite"/>
        </authorList>
    </citation>
    <scope>IDENTIFICATION</scope>
</reference>
<protein>
    <submittedName>
        <fullName evidence="3">PH domain-containing protein</fullName>
    </submittedName>
</protein>
<accession>A0A915P086</accession>
<dbReference type="CDD" id="cd00821">
    <property type="entry name" value="PH"/>
    <property type="match status" value="1"/>
</dbReference>
<keyword evidence="2" id="KW-1185">Reference proteome</keyword>
<evidence type="ECO:0000313" key="2">
    <source>
        <dbReference type="Proteomes" id="UP000887560"/>
    </source>
</evidence>
<dbReference type="WBParaSite" id="scf7180000423026.g10043">
    <property type="protein sequence ID" value="scf7180000423026.g10043"/>
    <property type="gene ID" value="scf7180000423026.g10043"/>
</dbReference>
<dbReference type="InterPro" id="IPR001849">
    <property type="entry name" value="PH_domain"/>
</dbReference>
<name>A0A915P086_9BILA</name>
<proteinExistence type="predicted"/>
<dbReference type="Proteomes" id="UP000887560">
    <property type="component" value="Unplaced"/>
</dbReference>
<dbReference type="SUPFAM" id="SSF50729">
    <property type="entry name" value="PH domain-like"/>
    <property type="match status" value="1"/>
</dbReference>
<dbReference type="AlphaFoldDB" id="A0A915P086"/>